<name>A0A1G6BPZ0_9STRE</name>
<dbReference type="Proteomes" id="UP000182508">
    <property type="component" value="Unassembled WGS sequence"/>
</dbReference>
<keyword evidence="1" id="KW-0812">Transmembrane</keyword>
<keyword evidence="5" id="KW-1185">Reference proteome</keyword>
<dbReference type="RefSeq" id="WP_074485990.1">
    <property type="nucleotide sequence ID" value="NZ_FMXP01000013.1"/>
</dbReference>
<protein>
    <submittedName>
        <fullName evidence="4">Sigma factor regulator N-terminal</fullName>
    </submittedName>
</protein>
<dbReference type="eggNOG" id="ENOG502ZCKK">
    <property type="taxonomic scope" value="Bacteria"/>
</dbReference>
<reference evidence="4 5" key="1">
    <citation type="submission" date="2016-10" db="EMBL/GenBank/DDBJ databases">
        <authorList>
            <person name="de Groot N.N."/>
        </authorList>
    </citation>
    <scope>NUCLEOTIDE SEQUENCE [LARGE SCALE GENOMIC DNA]</scope>
    <source>
        <strain evidence="4 5">A-4</strain>
    </source>
</reference>
<organism evidence="4 5">
    <name type="scientific">Streptococcus henryi</name>
    <dbReference type="NCBI Taxonomy" id="439219"/>
    <lineage>
        <taxon>Bacteria</taxon>
        <taxon>Bacillati</taxon>
        <taxon>Bacillota</taxon>
        <taxon>Bacilli</taxon>
        <taxon>Lactobacillales</taxon>
        <taxon>Streptococcaceae</taxon>
        <taxon>Streptococcus</taxon>
    </lineage>
</organism>
<evidence type="ECO:0000313" key="5">
    <source>
        <dbReference type="Proteomes" id="UP000182508"/>
    </source>
</evidence>
<dbReference type="Pfam" id="PF13791">
    <property type="entry name" value="Sigma_reg_C"/>
    <property type="match status" value="1"/>
</dbReference>
<keyword evidence="1" id="KW-0472">Membrane</keyword>
<dbReference type="EMBL" id="FMXP01000013">
    <property type="protein sequence ID" value="SDB22683.1"/>
    <property type="molecule type" value="Genomic_DNA"/>
</dbReference>
<feature type="domain" description="Sigma factor regulator N-terminal" evidence="3">
    <location>
        <begin position="9"/>
        <end position="95"/>
    </location>
</feature>
<gene>
    <name evidence="4" type="ORF">SAMN02910293_01151</name>
</gene>
<dbReference type="InterPro" id="IPR025672">
    <property type="entry name" value="Sigma_reg_C_dom"/>
</dbReference>
<evidence type="ECO:0000259" key="2">
    <source>
        <dbReference type="Pfam" id="PF13791"/>
    </source>
</evidence>
<dbReference type="STRING" id="439219.SAMN02910293_01151"/>
<evidence type="ECO:0000259" key="3">
    <source>
        <dbReference type="Pfam" id="PF13800"/>
    </source>
</evidence>
<dbReference type="InterPro" id="IPR029101">
    <property type="entry name" value="Sigma_reg_N"/>
</dbReference>
<proteinExistence type="predicted"/>
<keyword evidence="1" id="KW-1133">Transmembrane helix</keyword>
<dbReference type="AlphaFoldDB" id="A0A1G6BPZ0"/>
<evidence type="ECO:0000256" key="1">
    <source>
        <dbReference type="SAM" id="Phobius"/>
    </source>
</evidence>
<feature type="transmembrane region" description="Helical" evidence="1">
    <location>
        <begin position="20"/>
        <end position="41"/>
    </location>
</feature>
<accession>A0A1G6BPZ0</accession>
<feature type="domain" description="Sigma factor regulator C-terminal" evidence="2">
    <location>
        <begin position="164"/>
        <end position="355"/>
    </location>
</feature>
<dbReference type="Pfam" id="PF13800">
    <property type="entry name" value="Sigma_reg_N"/>
    <property type="match status" value="1"/>
</dbReference>
<evidence type="ECO:0000313" key="4">
    <source>
        <dbReference type="EMBL" id="SDB22683.1"/>
    </source>
</evidence>
<sequence length="367" mass="41424">MKTSTDFEKIAKKNKRKHQIKTMLLSTVLAILTIVLGYMGLDKLTSSHGEAIKDRYLLLSEIAYPNIDYSSWGFDSTSQFTGTFRSQRFKDIDGIKVPFESYQANYSLRPGIGGGSNQDSLTGGDDGKSLYTRQNGYKVPMFYNINYDYNEESHAKVTQDISLLSQMSGQAVEVAVTFDKPYTFEEIAELIPDDIAINWYWIGTKSDYDTSWLQLGDLFGMAHSTDQTNSYSKAKEWEEKAEKAIKKNRNADLSQIEADYPESVDEQTSLLNSYTFFEANLKEAIEKDYLGSSYSYTDSKGQDTELNTKKEVENYLKANSDGATAKFAGVILTGRAENFAQLQKADWIYASNIGQSVQIQPYHVLDK</sequence>